<dbReference type="InterPro" id="IPR008173">
    <property type="entry name" value="Adenylyl_cyclase_CyaB"/>
</dbReference>
<dbReference type="InterPro" id="IPR033469">
    <property type="entry name" value="CYTH-like_dom_sf"/>
</dbReference>
<dbReference type="PANTHER" id="PTHR21028">
    <property type="entry name" value="SI:CH211-156B7.4"/>
    <property type="match status" value="1"/>
</dbReference>
<proteinExistence type="predicted"/>
<dbReference type="Pfam" id="PF01928">
    <property type="entry name" value="CYTH"/>
    <property type="match status" value="1"/>
</dbReference>
<dbReference type="Proteomes" id="UP000177309">
    <property type="component" value="Unassembled WGS sequence"/>
</dbReference>
<name>A0A1F4TKH5_UNCSA</name>
<gene>
    <name evidence="2" type="ORF">A2462_02845</name>
</gene>
<dbReference type="SUPFAM" id="SSF55154">
    <property type="entry name" value="CYTH-like phosphatases"/>
    <property type="match status" value="1"/>
</dbReference>
<dbReference type="CDD" id="cd07890">
    <property type="entry name" value="CYTH-like_AC_IV-like"/>
    <property type="match status" value="1"/>
</dbReference>
<evidence type="ECO:0000259" key="1">
    <source>
        <dbReference type="PROSITE" id="PS51707"/>
    </source>
</evidence>
<dbReference type="PROSITE" id="PS51707">
    <property type="entry name" value="CYTH"/>
    <property type="match status" value="1"/>
</dbReference>
<comment type="caution">
    <text evidence="2">The sequence shown here is derived from an EMBL/GenBank/DDBJ whole genome shotgun (WGS) entry which is preliminary data.</text>
</comment>
<sequence>MSQTTKIEQEVKFRLNNKEEMITKLKELGAEDLGIEKESDTYLKLEGKELRIRKLNEAGIITFKQTVESESKAKVRQETEIKINDPDILIGMLKAIGLKESRRKEKIRHTFRLGKTLVCLDKLPFIGEFIELEAETEEALKETCQTLGLDYSKASNTNYMSIFFNYYIKNIRRFKDAKVKIIPVFENEEQFLEQERQTKTAS</sequence>
<dbReference type="InterPro" id="IPR023577">
    <property type="entry name" value="CYTH_domain"/>
</dbReference>
<feature type="domain" description="CYTH" evidence="1">
    <location>
        <begin position="6"/>
        <end position="165"/>
    </location>
</feature>
<dbReference type="PANTHER" id="PTHR21028:SF2">
    <property type="entry name" value="CYTH DOMAIN-CONTAINING PROTEIN"/>
    <property type="match status" value="1"/>
</dbReference>
<evidence type="ECO:0000313" key="3">
    <source>
        <dbReference type="Proteomes" id="UP000177309"/>
    </source>
</evidence>
<dbReference type="SMART" id="SM01118">
    <property type="entry name" value="CYTH"/>
    <property type="match status" value="1"/>
</dbReference>
<organism evidence="2 3">
    <name type="scientific">candidate division WOR-1 bacterium RIFOXYC2_FULL_41_25</name>
    <dbReference type="NCBI Taxonomy" id="1802586"/>
    <lineage>
        <taxon>Bacteria</taxon>
        <taxon>Bacillati</taxon>
        <taxon>Saganbacteria</taxon>
    </lineage>
</organism>
<dbReference type="AlphaFoldDB" id="A0A1F4TKH5"/>
<dbReference type="Gene3D" id="2.40.320.10">
    <property type="entry name" value="Hypothetical Protein Pfu-838710-001"/>
    <property type="match status" value="1"/>
</dbReference>
<accession>A0A1F4TKH5</accession>
<reference evidence="2 3" key="1">
    <citation type="journal article" date="2016" name="Nat. Commun.">
        <title>Thousands of microbial genomes shed light on interconnected biogeochemical processes in an aquifer system.</title>
        <authorList>
            <person name="Anantharaman K."/>
            <person name="Brown C.T."/>
            <person name="Hug L.A."/>
            <person name="Sharon I."/>
            <person name="Castelle C.J."/>
            <person name="Probst A.J."/>
            <person name="Thomas B.C."/>
            <person name="Singh A."/>
            <person name="Wilkins M.J."/>
            <person name="Karaoz U."/>
            <person name="Brodie E.L."/>
            <person name="Williams K.H."/>
            <person name="Hubbard S.S."/>
            <person name="Banfield J.F."/>
        </authorList>
    </citation>
    <scope>NUCLEOTIDE SEQUENCE [LARGE SCALE GENOMIC DNA]</scope>
</reference>
<protein>
    <recommendedName>
        <fullName evidence="1">CYTH domain-containing protein</fullName>
    </recommendedName>
</protein>
<evidence type="ECO:0000313" key="2">
    <source>
        <dbReference type="EMBL" id="OGC32533.1"/>
    </source>
</evidence>
<dbReference type="NCBIfam" id="TIGR00318">
    <property type="entry name" value="cyaB"/>
    <property type="match status" value="1"/>
</dbReference>
<dbReference type="EMBL" id="MEUI01000049">
    <property type="protein sequence ID" value="OGC32533.1"/>
    <property type="molecule type" value="Genomic_DNA"/>
</dbReference>